<keyword evidence="1" id="KW-0472">Membrane</keyword>
<feature type="transmembrane region" description="Helical" evidence="1">
    <location>
        <begin position="12"/>
        <end position="28"/>
    </location>
</feature>
<organismHost>
    <name type="scientific">Vertebrata</name>
    <name type="common">vertebrates</name>
    <dbReference type="NCBI Taxonomy" id="7742"/>
</organismHost>
<dbReference type="EMBL" id="MW142017">
    <property type="protein sequence ID" value="QRM13643.1"/>
    <property type="molecule type" value="Genomic_DNA"/>
</dbReference>
<sequence>MYVSTQWCYKSLFVINLINKIIFLYTYFPKLKKNKILKINRCLLINYIYQ</sequence>
<reference evidence="2" key="1">
    <citation type="journal article" date="2021" name="Arch. Virol.">
        <title>Characterisation of an Australian fowlpox virus carrying a near-full-length provirus of reticuloendotheliosis virus.</title>
        <authorList>
            <person name="Sarker S."/>
            <person name="Athukorala A."/>
            <person name="Bowden T.R."/>
            <person name="Boyle D.B."/>
        </authorList>
    </citation>
    <scope>NUCLEOTIDE SEQUENCE</scope>
    <source>
        <strain evidence="2">FWPV-S</strain>
    </source>
</reference>
<protein>
    <submittedName>
        <fullName evidence="2">Uncharacterized protein</fullName>
    </submittedName>
</protein>
<name>A0A891M0T9_FOWPV</name>
<proteinExistence type="predicted"/>
<keyword evidence="1" id="KW-1133">Transmembrane helix</keyword>
<evidence type="ECO:0000256" key="1">
    <source>
        <dbReference type="SAM" id="Phobius"/>
    </source>
</evidence>
<dbReference type="Proteomes" id="UP000627101">
    <property type="component" value="Segment"/>
</dbReference>
<accession>A0A891M0T9</accession>
<evidence type="ECO:0000313" key="2">
    <source>
        <dbReference type="EMBL" id="QRM13643.1"/>
    </source>
</evidence>
<keyword evidence="1" id="KW-0812">Transmembrane</keyword>
<organism evidence="2">
    <name type="scientific">Fowlpox virus</name>
    <name type="common">FPV</name>
    <dbReference type="NCBI Taxonomy" id="10261"/>
    <lineage>
        <taxon>Viruses</taxon>
        <taxon>Varidnaviria</taxon>
        <taxon>Bamfordvirae</taxon>
        <taxon>Nucleocytoviricota</taxon>
        <taxon>Pokkesviricetes</taxon>
        <taxon>Chitovirales</taxon>
        <taxon>Poxviridae</taxon>
        <taxon>Chordopoxvirinae</taxon>
        <taxon>Avipoxvirus</taxon>
        <taxon>Avipoxvirus fowlpox</taxon>
    </lineage>
</organism>